<dbReference type="SUPFAM" id="SSF47384">
    <property type="entry name" value="Homodimeric domain of signal transducing histidine kinase"/>
    <property type="match status" value="1"/>
</dbReference>
<comment type="catalytic activity">
    <reaction evidence="1">
        <text>ATP + protein L-histidine = ADP + protein N-phospho-L-histidine.</text>
        <dbReference type="EC" id="2.7.13.3"/>
    </reaction>
</comment>
<evidence type="ECO:0000259" key="5">
    <source>
        <dbReference type="PROSITE" id="PS50109"/>
    </source>
</evidence>
<reference evidence="7" key="1">
    <citation type="submission" date="2020-08" db="EMBL/GenBank/DDBJ databases">
        <title>Genomic Encyclopedia of Type Strains, Phase IV (KMG-IV): sequencing the most valuable type-strain genomes for metagenomic binning, comparative biology and taxonomic classification.</title>
        <authorList>
            <person name="Goeker M."/>
        </authorList>
    </citation>
    <scope>NUCLEOTIDE SEQUENCE [LARGE SCALE GENOMIC DNA]</scope>
    <source>
        <strain evidence="7">DSM 105040</strain>
    </source>
</reference>
<comment type="caution">
    <text evidence="7">The sequence shown here is derived from an EMBL/GenBank/DDBJ whole genome shotgun (WGS) entry which is preliminary data.</text>
</comment>
<organism evidence="7 8">
    <name type="scientific">Actibacterium naphthalenivorans</name>
    <dbReference type="NCBI Taxonomy" id="1614693"/>
    <lineage>
        <taxon>Bacteria</taxon>
        <taxon>Pseudomonadati</taxon>
        <taxon>Pseudomonadota</taxon>
        <taxon>Alphaproteobacteria</taxon>
        <taxon>Rhodobacterales</taxon>
        <taxon>Roseobacteraceae</taxon>
        <taxon>Actibacterium</taxon>
    </lineage>
</organism>
<dbReference type="Proteomes" id="UP000585681">
    <property type="component" value="Unassembled WGS sequence"/>
</dbReference>
<dbReference type="Gene3D" id="1.10.287.130">
    <property type="match status" value="1"/>
</dbReference>
<dbReference type="SMART" id="SM00091">
    <property type="entry name" value="PAS"/>
    <property type="match status" value="3"/>
</dbReference>
<evidence type="ECO:0000256" key="2">
    <source>
        <dbReference type="ARBA" id="ARBA00012438"/>
    </source>
</evidence>
<dbReference type="InterPro" id="IPR001789">
    <property type="entry name" value="Sig_transdc_resp-reg_receiver"/>
</dbReference>
<proteinExistence type="predicted"/>
<keyword evidence="7" id="KW-0418">Kinase</keyword>
<dbReference type="SMART" id="SM00387">
    <property type="entry name" value="HATPase_c"/>
    <property type="match status" value="1"/>
</dbReference>
<dbReference type="Pfam" id="PF00072">
    <property type="entry name" value="Response_reg"/>
    <property type="match status" value="1"/>
</dbReference>
<sequence length="808" mass="86282">MSIPAHSPGPMLRIAAALSARRVRMMLAALACLAGAFVSRDSAPGGVLAAAGLSLATLVALAWILPRFGPRPPDLRALAAFSENDPVPAFATDGDGAVIYRNPAAGTRFGAGRHETLVRAMGELFANTASVIHRLQSRADAQGAAREDVVTRRGHVRVSVHSAQSGTFFWRFDEMQERGTTRAAEGLSLPLMTVGRNGTVLFMNEALRRVLGTRARSVDEVFATPPAHPGDLARLRGADGPVDARCVEIEGQNGRKEVYLLPSGTVAPAAEFDGEAFDALPVALLRLSRDGTVRMANRLARDLLGQPGGPINLSDLVEGLGRSVLDWLASVPEGPAAHRSEVLRVRRSAEDVFLQITLAPAEPGQDGLVAVLHDATELKTLEAQFVQSQKMQAIGQLAGGVAHDFNNLLTAITGHCDLLLLRHDQGDPDYNDLMQINQNANRAGSLVGQLLAFSRKQTLRPEVLDLSDTLTDLSHLLNRLVGERVSLTVSHDPALAPIRADKRQLEQVIMNLVVNARDAMPTGGEIRIETALHHMKQELRRDRAVVPPGDYVLIRVVDEGQGIPADKLSKIFEPFFTTKRVGEGTGLGLSTAYGIVKQSGGFIFVDSVPGSGSCFTIYLPVLGPVLPDARAGDRADLLPALPKVAAAEPCPDDKGPRAAGDGLADLVSGAARNGAAPKTAAEAAPRPGEGVVLLVEDEAPVRAFASRALRMRGYTVLEAASAEEALQTLSDDAIRVDVFVTDVVMPGMDGPSWVRRALEDRPDTRVVFVSGYAEDAFSDTQPRIPNSVFLPKPFSLAELTMTVRDQLH</sequence>
<feature type="domain" description="Response regulatory" evidence="6">
    <location>
        <begin position="691"/>
        <end position="807"/>
    </location>
</feature>
<dbReference type="PANTHER" id="PTHR43065">
    <property type="entry name" value="SENSOR HISTIDINE KINASE"/>
    <property type="match status" value="1"/>
</dbReference>
<protein>
    <recommendedName>
        <fullName evidence="2">histidine kinase</fullName>
        <ecNumber evidence="2">2.7.13.3</ecNumber>
    </recommendedName>
</protein>
<dbReference type="Gene3D" id="3.40.50.2300">
    <property type="match status" value="1"/>
</dbReference>
<dbReference type="Gene3D" id="3.30.565.10">
    <property type="entry name" value="Histidine kinase-like ATPase, C-terminal domain"/>
    <property type="match status" value="1"/>
</dbReference>
<dbReference type="SUPFAM" id="SSF55785">
    <property type="entry name" value="PYP-like sensor domain (PAS domain)"/>
    <property type="match status" value="1"/>
</dbReference>
<evidence type="ECO:0000256" key="1">
    <source>
        <dbReference type="ARBA" id="ARBA00000085"/>
    </source>
</evidence>
<dbReference type="EC" id="2.7.13.3" evidence="2"/>
<dbReference type="EMBL" id="JACIEQ010000002">
    <property type="protein sequence ID" value="MBB4022276.1"/>
    <property type="molecule type" value="Genomic_DNA"/>
</dbReference>
<gene>
    <name evidence="7" type="ORF">GGR17_002085</name>
</gene>
<keyword evidence="3 4" id="KW-0597">Phosphoprotein</keyword>
<dbReference type="Gene3D" id="3.30.450.20">
    <property type="entry name" value="PAS domain"/>
    <property type="match status" value="1"/>
</dbReference>
<dbReference type="PANTHER" id="PTHR43065:SF42">
    <property type="entry name" value="TWO-COMPONENT SENSOR PPRA"/>
    <property type="match status" value="1"/>
</dbReference>
<dbReference type="PROSITE" id="PS50110">
    <property type="entry name" value="RESPONSE_REGULATORY"/>
    <property type="match status" value="1"/>
</dbReference>
<keyword evidence="8" id="KW-1185">Reference proteome</keyword>
<evidence type="ECO:0000259" key="6">
    <source>
        <dbReference type="PROSITE" id="PS50110"/>
    </source>
</evidence>
<dbReference type="FunFam" id="1.10.287.130:FF:000037">
    <property type="entry name" value="Hybrid sensor histidine kinase/response regulator"/>
    <property type="match status" value="1"/>
</dbReference>
<dbReference type="InterPro" id="IPR003594">
    <property type="entry name" value="HATPase_dom"/>
</dbReference>
<dbReference type="GO" id="GO:0000155">
    <property type="term" value="F:phosphorelay sensor kinase activity"/>
    <property type="evidence" value="ECO:0007669"/>
    <property type="project" value="InterPro"/>
</dbReference>
<feature type="modified residue" description="4-aspartylphosphate" evidence="4">
    <location>
        <position position="742"/>
    </location>
</feature>
<dbReference type="SMART" id="SM00448">
    <property type="entry name" value="REC"/>
    <property type="match status" value="1"/>
</dbReference>
<dbReference type="InterPro" id="IPR035965">
    <property type="entry name" value="PAS-like_dom_sf"/>
</dbReference>
<evidence type="ECO:0000313" key="8">
    <source>
        <dbReference type="Proteomes" id="UP000585681"/>
    </source>
</evidence>
<dbReference type="PRINTS" id="PR00344">
    <property type="entry name" value="BCTRLSENSOR"/>
</dbReference>
<dbReference type="Pfam" id="PF13188">
    <property type="entry name" value="PAS_8"/>
    <property type="match status" value="1"/>
</dbReference>
<evidence type="ECO:0000256" key="4">
    <source>
        <dbReference type="PROSITE-ProRule" id="PRU00169"/>
    </source>
</evidence>
<dbReference type="Pfam" id="PF00512">
    <property type="entry name" value="HisKA"/>
    <property type="match status" value="1"/>
</dbReference>
<dbReference type="SMART" id="SM00388">
    <property type="entry name" value="HisKA"/>
    <property type="match status" value="1"/>
</dbReference>
<dbReference type="InterPro" id="IPR000014">
    <property type="entry name" value="PAS"/>
</dbReference>
<dbReference type="AlphaFoldDB" id="A0A840CHL5"/>
<dbReference type="InterPro" id="IPR003661">
    <property type="entry name" value="HisK_dim/P_dom"/>
</dbReference>
<accession>A0A840CHL5</accession>
<dbReference type="SUPFAM" id="SSF52172">
    <property type="entry name" value="CheY-like"/>
    <property type="match status" value="1"/>
</dbReference>
<dbReference type="InterPro" id="IPR011006">
    <property type="entry name" value="CheY-like_superfamily"/>
</dbReference>
<dbReference type="SUPFAM" id="SSF55874">
    <property type="entry name" value="ATPase domain of HSP90 chaperone/DNA topoisomerase II/histidine kinase"/>
    <property type="match status" value="1"/>
</dbReference>
<evidence type="ECO:0000313" key="7">
    <source>
        <dbReference type="EMBL" id="MBB4022276.1"/>
    </source>
</evidence>
<evidence type="ECO:0000256" key="3">
    <source>
        <dbReference type="ARBA" id="ARBA00022553"/>
    </source>
</evidence>
<dbReference type="PROSITE" id="PS50109">
    <property type="entry name" value="HIS_KIN"/>
    <property type="match status" value="1"/>
</dbReference>
<dbReference type="InterPro" id="IPR005467">
    <property type="entry name" value="His_kinase_dom"/>
</dbReference>
<dbReference type="InterPro" id="IPR004358">
    <property type="entry name" value="Sig_transdc_His_kin-like_C"/>
</dbReference>
<dbReference type="Pfam" id="PF02518">
    <property type="entry name" value="HATPase_c"/>
    <property type="match status" value="1"/>
</dbReference>
<keyword evidence="7" id="KW-0808">Transferase</keyword>
<name>A0A840CHL5_9RHOB</name>
<dbReference type="InterPro" id="IPR036097">
    <property type="entry name" value="HisK_dim/P_sf"/>
</dbReference>
<dbReference type="CDD" id="cd00082">
    <property type="entry name" value="HisKA"/>
    <property type="match status" value="1"/>
</dbReference>
<feature type="domain" description="Histidine kinase" evidence="5">
    <location>
        <begin position="400"/>
        <end position="623"/>
    </location>
</feature>
<dbReference type="InterPro" id="IPR036890">
    <property type="entry name" value="HATPase_C_sf"/>
</dbReference>